<accession>A0A401GRI1</accession>
<feature type="region of interest" description="Disordered" evidence="1">
    <location>
        <begin position="1"/>
        <end position="26"/>
    </location>
</feature>
<dbReference type="GeneID" id="38781755"/>
<feature type="compositionally biased region" description="Low complexity" evidence="1">
    <location>
        <begin position="63"/>
        <end position="76"/>
    </location>
</feature>
<organism evidence="2 3">
    <name type="scientific">Sparassis crispa</name>
    <dbReference type="NCBI Taxonomy" id="139825"/>
    <lineage>
        <taxon>Eukaryota</taxon>
        <taxon>Fungi</taxon>
        <taxon>Dikarya</taxon>
        <taxon>Basidiomycota</taxon>
        <taxon>Agaricomycotina</taxon>
        <taxon>Agaricomycetes</taxon>
        <taxon>Polyporales</taxon>
        <taxon>Sparassidaceae</taxon>
        <taxon>Sparassis</taxon>
    </lineage>
</organism>
<evidence type="ECO:0000313" key="2">
    <source>
        <dbReference type="EMBL" id="GBE84838.1"/>
    </source>
</evidence>
<protein>
    <submittedName>
        <fullName evidence="2">Uncharacterized protein</fullName>
    </submittedName>
</protein>
<name>A0A401GRI1_9APHY</name>
<comment type="caution">
    <text evidence="2">The sequence shown here is derived from an EMBL/GenBank/DDBJ whole genome shotgun (WGS) entry which is preliminary data.</text>
</comment>
<dbReference type="EMBL" id="BFAD01000007">
    <property type="protein sequence ID" value="GBE84838.1"/>
    <property type="molecule type" value="Genomic_DNA"/>
</dbReference>
<evidence type="ECO:0000313" key="3">
    <source>
        <dbReference type="Proteomes" id="UP000287166"/>
    </source>
</evidence>
<dbReference type="InParanoid" id="A0A401GRI1"/>
<dbReference type="AlphaFoldDB" id="A0A401GRI1"/>
<proteinExistence type="predicted"/>
<evidence type="ECO:0000256" key="1">
    <source>
        <dbReference type="SAM" id="MobiDB-lite"/>
    </source>
</evidence>
<dbReference type="Proteomes" id="UP000287166">
    <property type="component" value="Unassembled WGS sequence"/>
</dbReference>
<feature type="region of interest" description="Disordered" evidence="1">
    <location>
        <begin position="52"/>
        <end position="79"/>
    </location>
</feature>
<keyword evidence="3" id="KW-1185">Reference proteome</keyword>
<feature type="compositionally biased region" description="Polar residues" evidence="1">
    <location>
        <begin position="52"/>
        <end position="62"/>
    </location>
</feature>
<dbReference type="RefSeq" id="XP_027615751.1">
    <property type="nucleotide sequence ID" value="XM_027759950.1"/>
</dbReference>
<reference evidence="2 3" key="1">
    <citation type="journal article" date="2018" name="Sci. Rep.">
        <title>Genome sequence of the cauliflower mushroom Sparassis crispa (Hanabiratake) and its association with beneficial usage.</title>
        <authorList>
            <person name="Kiyama R."/>
            <person name="Furutani Y."/>
            <person name="Kawaguchi K."/>
            <person name="Nakanishi T."/>
        </authorList>
    </citation>
    <scope>NUCLEOTIDE SEQUENCE [LARGE SCALE GENOMIC DNA]</scope>
</reference>
<sequence>MRVLHSQPVPIGRLVPGPPSPLPGPITARPDRRCHTTLFFFIPFSASGNSSPTNSMTPAALQSNATPSPGSSAPSAVCTGPPNFHSPPCHFHLINFQSPIVLRAWSSAPTGLPPSRFPAGSYRIIHLFSPGFSPPPPAKQALRALGSFHGRVPIDNLRNLWPDWISICFPARHGPARLPAPD</sequence>
<gene>
    <name evidence="2" type="ORF">SCP_0700180</name>
</gene>